<dbReference type="AlphaFoldDB" id="A0A699J593"/>
<evidence type="ECO:0000313" key="2">
    <source>
        <dbReference type="EMBL" id="GFA13151.1"/>
    </source>
</evidence>
<organism evidence="2">
    <name type="scientific">Tanacetum cinerariifolium</name>
    <name type="common">Dalmatian daisy</name>
    <name type="synonym">Chrysanthemum cinerariifolium</name>
    <dbReference type="NCBI Taxonomy" id="118510"/>
    <lineage>
        <taxon>Eukaryota</taxon>
        <taxon>Viridiplantae</taxon>
        <taxon>Streptophyta</taxon>
        <taxon>Embryophyta</taxon>
        <taxon>Tracheophyta</taxon>
        <taxon>Spermatophyta</taxon>
        <taxon>Magnoliopsida</taxon>
        <taxon>eudicotyledons</taxon>
        <taxon>Gunneridae</taxon>
        <taxon>Pentapetalae</taxon>
        <taxon>asterids</taxon>
        <taxon>campanulids</taxon>
        <taxon>Asterales</taxon>
        <taxon>Asteraceae</taxon>
        <taxon>Asteroideae</taxon>
        <taxon>Anthemideae</taxon>
        <taxon>Anthemidinae</taxon>
        <taxon>Tanacetum</taxon>
    </lineage>
</organism>
<proteinExistence type="predicted"/>
<feature type="compositionally biased region" description="Gly residues" evidence="1">
    <location>
        <begin position="141"/>
        <end position="151"/>
    </location>
</feature>
<feature type="region of interest" description="Disordered" evidence="1">
    <location>
        <begin position="77"/>
        <end position="151"/>
    </location>
</feature>
<feature type="compositionally biased region" description="Basic and acidic residues" evidence="1">
    <location>
        <begin position="97"/>
        <end position="115"/>
    </location>
</feature>
<sequence length="151" mass="16303">MRYYGLIRVLGYSYKQRLGCPVRVEIYIFEDFLTPVLAIGVVRDLGFGSDFGTSLEVVRGCDILVIRAKIMLPRMRTRSAGRPATKSLRGGTGVRVGRGEKGRRPREGNDERVDDMNGQGNDQGLGANGGVEGVNRNVEGVNGGVGGAPDF</sequence>
<comment type="caution">
    <text evidence="2">The sequence shown here is derived from an EMBL/GenBank/DDBJ whole genome shotgun (WGS) entry which is preliminary data.</text>
</comment>
<name>A0A699J593_TANCI</name>
<protein>
    <submittedName>
        <fullName evidence="2">Uncharacterized protein</fullName>
    </submittedName>
</protein>
<evidence type="ECO:0000256" key="1">
    <source>
        <dbReference type="SAM" id="MobiDB-lite"/>
    </source>
</evidence>
<dbReference type="EMBL" id="BKCJ010373715">
    <property type="protein sequence ID" value="GFA13151.1"/>
    <property type="molecule type" value="Genomic_DNA"/>
</dbReference>
<gene>
    <name evidence="2" type="ORF">Tci_585123</name>
</gene>
<feature type="non-terminal residue" evidence="2">
    <location>
        <position position="151"/>
    </location>
</feature>
<reference evidence="2" key="1">
    <citation type="journal article" date="2019" name="Sci. Rep.">
        <title>Draft genome of Tanacetum cinerariifolium, the natural source of mosquito coil.</title>
        <authorList>
            <person name="Yamashiro T."/>
            <person name="Shiraishi A."/>
            <person name="Satake H."/>
            <person name="Nakayama K."/>
        </authorList>
    </citation>
    <scope>NUCLEOTIDE SEQUENCE</scope>
</reference>
<feature type="compositionally biased region" description="Gly residues" evidence="1">
    <location>
        <begin position="121"/>
        <end position="132"/>
    </location>
</feature>
<accession>A0A699J593</accession>